<dbReference type="SMART" id="SM00700">
    <property type="entry name" value="JHBP"/>
    <property type="match status" value="1"/>
</dbReference>
<protein>
    <submittedName>
        <fullName evidence="1">Uncharacterized protein</fullName>
    </submittedName>
</protein>
<proteinExistence type="predicted"/>
<keyword evidence="2" id="KW-1185">Reference proteome</keyword>
<name>A0ABQ8TQM0_PERAM</name>
<comment type="caution">
    <text evidence="1">The sequence shown here is derived from an EMBL/GenBank/DDBJ whole genome shotgun (WGS) entry which is preliminary data.</text>
</comment>
<dbReference type="Proteomes" id="UP001148838">
    <property type="component" value="Unassembled WGS sequence"/>
</dbReference>
<dbReference type="InterPro" id="IPR010562">
    <property type="entry name" value="Haemolymph_juvenile_hormone-bd"/>
</dbReference>
<gene>
    <name evidence="1" type="ORF">ANN_09913</name>
</gene>
<evidence type="ECO:0000313" key="2">
    <source>
        <dbReference type="Proteomes" id="UP001148838"/>
    </source>
</evidence>
<dbReference type="PANTHER" id="PTHR11008:SF32">
    <property type="entry name" value="CIRCADIAN CLOCK-CONTROLLED PROTEIN DAYWAKE-RELATED"/>
    <property type="match status" value="1"/>
</dbReference>
<sequence length="215" mass="24092">MDSIMTNNFAINFIILGDKKLRIPVLDPLEITEINIRSGPRQAGLSMDILDIKFDGLRDLVLEDTHFDFKENIFHLKFHSPRNTLTGRYNISGRLLLLPIFGSGLINVTMVGSALNYTVNFSVYEKNGSSYFKSSKHHTTFEPTKATIYLENLFNGDRLLGNQMNELLTENWRAVFKDLEPPIAGAIADTIGNVVNTVAFNVPLDKVFIGGIPQT</sequence>
<dbReference type="Gene3D" id="3.15.10.30">
    <property type="entry name" value="Haemolymph juvenile hormone binding protein"/>
    <property type="match status" value="1"/>
</dbReference>
<dbReference type="InterPro" id="IPR038606">
    <property type="entry name" value="To_sf"/>
</dbReference>
<dbReference type="Pfam" id="PF06585">
    <property type="entry name" value="JHBP"/>
    <property type="match status" value="1"/>
</dbReference>
<organism evidence="1 2">
    <name type="scientific">Periplaneta americana</name>
    <name type="common">American cockroach</name>
    <name type="synonym">Blatta americana</name>
    <dbReference type="NCBI Taxonomy" id="6978"/>
    <lineage>
        <taxon>Eukaryota</taxon>
        <taxon>Metazoa</taxon>
        <taxon>Ecdysozoa</taxon>
        <taxon>Arthropoda</taxon>
        <taxon>Hexapoda</taxon>
        <taxon>Insecta</taxon>
        <taxon>Pterygota</taxon>
        <taxon>Neoptera</taxon>
        <taxon>Polyneoptera</taxon>
        <taxon>Dictyoptera</taxon>
        <taxon>Blattodea</taxon>
        <taxon>Blattoidea</taxon>
        <taxon>Blattidae</taxon>
        <taxon>Blattinae</taxon>
        <taxon>Periplaneta</taxon>
    </lineage>
</organism>
<dbReference type="EMBL" id="JAJSOF020000005">
    <property type="protein sequence ID" value="KAJ4447904.1"/>
    <property type="molecule type" value="Genomic_DNA"/>
</dbReference>
<evidence type="ECO:0000313" key="1">
    <source>
        <dbReference type="EMBL" id="KAJ4447904.1"/>
    </source>
</evidence>
<accession>A0ABQ8TQM0</accession>
<dbReference type="PANTHER" id="PTHR11008">
    <property type="entry name" value="PROTEIN TAKEOUT-LIKE PROTEIN"/>
    <property type="match status" value="1"/>
</dbReference>
<reference evidence="1 2" key="1">
    <citation type="journal article" date="2022" name="Allergy">
        <title>Genome assembly and annotation of Periplaneta americana reveal a comprehensive cockroach allergen profile.</title>
        <authorList>
            <person name="Wang L."/>
            <person name="Xiong Q."/>
            <person name="Saelim N."/>
            <person name="Wang L."/>
            <person name="Nong W."/>
            <person name="Wan A.T."/>
            <person name="Shi M."/>
            <person name="Liu X."/>
            <person name="Cao Q."/>
            <person name="Hui J.H.L."/>
            <person name="Sookrung N."/>
            <person name="Leung T.F."/>
            <person name="Tungtrongchitr A."/>
            <person name="Tsui S.K.W."/>
        </authorList>
    </citation>
    <scope>NUCLEOTIDE SEQUENCE [LARGE SCALE GENOMIC DNA]</scope>
    <source>
        <strain evidence="1">PWHHKU_190912</strain>
    </source>
</reference>